<protein>
    <submittedName>
        <fullName evidence="2">Uncharacterized protein</fullName>
    </submittedName>
</protein>
<reference evidence="2" key="5">
    <citation type="journal article" date="2017" name="Genome Announc.">
        <title>Complete Circularized Genome Sequences of Four Strains of Elizabethkingia anophelis, Including Two Novel Strains Isolated from Wild-Caught Anopheles sinensis.</title>
        <authorList>
            <person name="Pei D."/>
            <person name="Nicholson A.C."/>
            <person name="Jiang J."/>
            <person name="Chen H."/>
            <person name="Whitney A.M."/>
            <person name="Villarma A."/>
            <person name="Bell M."/>
            <person name="Humrighouse B."/>
            <person name="Rowe L.A."/>
            <person name="Sheth M."/>
            <person name="Batra D."/>
            <person name="Juieng P."/>
            <person name="Loparev V.N."/>
            <person name="McQuiston J.R."/>
            <person name="Lan Y."/>
            <person name="Ma Y."/>
            <person name="Xu J."/>
        </authorList>
    </citation>
    <scope>NUCLEOTIDE SEQUENCE</scope>
</reference>
<evidence type="ECO:0000256" key="1">
    <source>
        <dbReference type="SAM" id="SignalP"/>
    </source>
</evidence>
<sequence>MKKQQSIPLMMLAIMVIFAACQRNLDKDLFPNGENLSANAKAQLSPSDTLNDSNVSIIEETPELKTLKENFEKLKKTRQGLARNIDDNDYTLSGNMWAIREMPITIRTGSNGNNPYLRNNGKGKELTFASSGSNFMIKVLPVSSGIPYLLYPFNDQSAPVVVGYRNSNPNDKLLMLRSNSNSSLFGASLDFIPAKGYFAIQSNDILGQGPNGWMDIFKYTTQVGSNNKTTMGKYTQSANQHFKIRPDANFTLQSIKFVNDYSATLTPTSRYKVVRAFTNDSYTNKPYDFLFDEVVNESSYFGEVRNIDIAVDVPQGMMFKAPEVTGGKLFLQPSGESPATLRYLPNQYAQAQRTLLGMLPITTEPRARTQITYSYSVYNVQAEYEVVATYNNTDGIRQVKFIGKWTGQLYVDDLRDEHVYEITYMDSGRKVNGKINNISRTTRIKLQ</sequence>
<reference evidence="2" key="1">
    <citation type="journal article" date="2014" name="Genome Biol. Evol.">
        <title>Comparative genomic analysis of malaria mosquito vector-associated novel pathogen Elizabethkingia anophelis.</title>
        <authorList>
            <person name="Teo J."/>
            <person name="Tan S.Y."/>
            <person name="Liu Y."/>
            <person name="Tay M."/>
            <person name="Ding Y."/>
            <person name="Li Y."/>
            <person name="Kjelleberg S."/>
            <person name="Givskov M."/>
            <person name="Lin R.T."/>
            <person name="Yang L."/>
        </authorList>
    </citation>
    <scope>NUCLEOTIDE SEQUENCE</scope>
</reference>
<dbReference type="EMBL" id="BK010598">
    <property type="protein sequence ID" value="DAC75048.1"/>
    <property type="molecule type" value="Genomic_DNA"/>
</dbReference>
<reference evidence="2" key="2">
    <citation type="journal article" date="2014" name="PLoS ONE">
        <title>Insights from the genome annotation of Elizabethkingia anophelis from the malaria vector Anopheles gambiae.</title>
        <authorList>
            <person name="Kukutla P."/>
            <person name="Lindberg B.G."/>
            <person name="Pei D."/>
            <person name="Rayl M."/>
            <person name="Yu W."/>
            <person name="Steritz M."/>
            <person name="Faye I."/>
            <person name="Xu J."/>
        </authorList>
    </citation>
    <scope>NUCLEOTIDE SEQUENCE</scope>
</reference>
<proteinExistence type="predicted"/>
<reference evidence="2" key="4">
    <citation type="journal article" date="2016" name="Sci. Rep.">
        <title>Genomic epidemiology and global diversity of the emerging bacterial pathogen Elizabethkingia anophelis.</title>
        <authorList>
            <person name="Breurec S."/>
            <person name="Criscuolo A."/>
            <person name="Diancourt L."/>
            <person name="Rendueles O."/>
            <person name="Vandenbogaert M."/>
            <person name="Passet V."/>
            <person name="Caro V."/>
            <person name="Rocha E.P."/>
            <person name="Touchon M."/>
            <person name="Brisse S."/>
        </authorList>
    </citation>
    <scope>NUCLEOTIDE SEQUENCE</scope>
</reference>
<feature type="signal peptide" evidence="1">
    <location>
        <begin position="1"/>
        <end position="19"/>
    </location>
</feature>
<reference evidence="2" key="3">
    <citation type="journal article" date="2016" name="Genome Announc.">
        <title>Complete Genome Sequences of Four Strains from the 2015-2016 Elizabethkingia anophelis Outbreak.</title>
        <authorList>
            <person name="Nicholson A.C."/>
            <person name="Whitney A.M."/>
            <person name="Emery B.D."/>
            <person name="Bell M.E."/>
            <person name="Gartin J.T."/>
            <person name="Humrighouse B.W."/>
            <person name="Loparev V.N."/>
            <person name="Batra D."/>
            <person name="Sheth M."/>
            <person name="Rowe L.A."/>
            <person name="Juieng P."/>
            <person name="Knipe K."/>
            <person name="Gulvik C."/>
            <person name="McQuiston J.R."/>
        </authorList>
    </citation>
    <scope>NUCLEOTIDE SEQUENCE</scope>
</reference>
<dbReference type="AlphaFoldDB" id="A0A455ZE46"/>
<evidence type="ECO:0000313" key="2">
    <source>
        <dbReference type="EMBL" id="DAC75048.1"/>
    </source>
</evidence>
<organism evidence="2">
    <name type="scientific">Elizabethkingia anophelis</name>
    <dbReference type="NCBI Taxonomy" id="1117645"/>
    <lineage>
        <taxon>Bacteria</taxon>
        <taxon>Pseudomonadati</taxon>
        <taxon>Bacteroidota</taxon>
        <taxon>Flavobacteriia</taxon>
        <taxon>Flavobacteriales</taxon>
        <taxon>Weeksellaceae</taxon>
        <taxon>Elizabethkingia</taxon>
    </lineage>
</organism>
<name>A0A455ZE46_9FLAO</name>
<reference evidence="2" key="6">
    <citation type="journal article" date="2017" name="Nat. Commun.">
        <title>Evolutionary dynamics and genomic features of the Elizabethkingia anophelis 2015 to 2016 Wisconsin outbreak strain.</title>
        <authorList>
            <person name="Perrin A."/>
            <person name="Larsonneur E."/>
            <person name="Nicholson A.C."/>
            <person name="Edwards D.J."/>
            <person name="Gundlach K.M."/>
            <person name="Whitney A.M."/>
            <person name="Gulvik C.A."/>
            <person name="Bell M.E."/>
            <person name="Rendueles O."/>
            <person name="Cury J."/>
            <person name="Hugon P."/>
            <person name="Clermont D."/>
            <person name="Enouf V."/>
            <person name="Loparev V."/>
            <person name="Juieng P."/>
            <person name="Monson T."/>
            <person name="Warshauer D."/>
            <person name="Elbadawi L.I."/>
            <person name="Walters M.S."/>
            <person name="Crist M.B."/>
            <person name="Noble-Wang J."/>
            <person name="Borlaug G."/>
            <person name="Rocha E.P.C."/>
            <person name="Criscuolo A."/>
            <person name="Touchon M."/>
            <person name="Davis J.P."/>
            <person name="Holt K.E."/>
            <person name="McQuiston J.R."/>
            <person name="Brisse S."/>
        </authorList>
    </citation>
    <scope>NUCLEOTIDE SEQUENCE</scope>
</reference>
<keyword evidence="1" id="KW-0732">Signal</keyword>
<dbReference type="RefSeq" id="WP_058877925.1">
    <property type="nucleotide sequence ID" value="NZ_CP077751.1"/>
</dbReference>
<reference evidence="2" key="8">
    <citation type="journal article" date="2018" name="J. ISSAAS">
        <title>In Silico Identification of Three Types of Integrative and Conjugative Elements (ICEs) in Elizabethkingia anophelis Strains Isolated from Around the World.</title>
        <authorList>
            <person name="Xu J."/>
            <person name="Pei D."/>
            <person name="Nicholson A."/>
            <person name="Lan Y."/>
            <person name="Xia Q."/>
        </authorList>
    </citation>
    <scope>NUCLEOTIDE SEQUENCE</scope>
</reference>
<reference evidence="2" key="7">
    <citation type="journal article" date="2017" name="Sci. Rep.">
        <title>Genomic features, phylogenetic relationships, and comparative genomics of Elizabethkingia anophelis strain EM361-97 isolated in Taiwan.</title>
        <authorList>
            <person name="Lin J.N."/>
            <person name="Lai C.H."/>
            <person name="Yang C.H."/>
            <person name="Huang Y.H."/>
            <person name="Lin H.H."/>
        </authorList>
    </citation>
    <scope>NUCLEOTIDE SEQUENCE</scope>
</reference>
<dbReference type="PROSITE" id="PS51257">
    <property type="entry name" value="PROKAR_LIPOPROTEIN"/>
    <property type="match status" value="1"/>
</dbReference>
<accession>A0A455ZE46</accession>
<feature type="chain" id="PRO_5019827495" evidence="1">
    <location>
        <begin position="20"/>
        <end position="447"/>
    </location>
</feature>